<dbReference type="AlphaFoldDB" id="X6NJ58"/>
<dbReference type="EMBL" id="ASPP01008199">
    <property type="protein sequence ID" value="ETO25928.1"/>
    <property type="molecule type" value="Genomic_DNA"/>
</dbReference>
<protein>
    <submittedName>
        <fullName evidence="2">Uncharacterized protein</fullName>
    </submittedName>
</protein>
<evidence type="ECO:0000313" key="3">
    <source>
        <dbReference type="Proteomes" id="UP000023152"/>
    </source>
</evidence>
<keyword evidence="3" id="KW-1185">Reference proteome</keyword>
<comment type="caution">
    <text evidence="2">The sequence shown here is derived from an EMBL/GenBank/DDBJ whole genome shotgun (WGS) entry which is preliminary data.</text>
</comment>
<keyword evidence="1" id="KW-0812">Transmembrane</keyword>
<sequence length="175" mass="20619">MRNLLRVGQKDLTENITAVYLRDCDILLGDFEEATKDVFKEIRQGIPCGMFSNSWCQSIANVSKRIVQEETLIDLRNEQTFCHWFSSLRDRDSKDDVLSAETLFEKLRDSVNVQLLDTRIPRAVSQVIQNFISGKLQYLICCDYTPVEFFFFFFCLLLTLRGKKMYIWYMSFFVL</sequence>
<gene>
    <name evidence="2" type="ORF">RFI_11209</name>
</gene>
<reference evidence="2 3" key="1">
    <citation type="journal article" date="2013" name="Curr. Biol.">
        <title>The Genome of the Foraminiferan Reticulomyxa filosa.</title>
        <authorList>
            <person name="Glockner G."/>
            <person name="Hulsmann N."/>
            <person name="Schleicher M."/>
            <person name="Noegel A.A."/>
            <person name="Eichinger L."/>
            <person name="Gallinger C."/>
            <person name="Pawlowski J."/>
            <person name="Sierra R."/>
            <person name="Euteneuer U."/>
            <person name="Pillet L."/>
            <person name="Moustafa A."/>
            <person name="Platzer M."/>
            <person name="Groth M."/>
            <person name="Szafranski K."/>
            <person name="Schliwa M."/>
        </authorList>
    </citation>
    <scope>NUCLEOTIDE SEQUENCE [LARGE SCALE GENOMIC DNA]</scope>
</reference>
<keyword evidence="1" id="KW-1133">Transmembrane helix</keyword>
<name>X6NJ58_RETFI</name>
<dbReference type="Proteomes" id="UP000023152">
    <property type="component" value="Unassembled WGS sequence"/>
</dbReference>
<feature type="transmembrane region" description="Helical" evidence="1">
    <location>
        <begin position="136"/>
        <end position="160"/>
    </location>
</feature>
<proteinExistence type="predicted"/>
<organism evidence="2 3">
    <name type="scientific">Reticulomyxa filosa</name>
    <dbReference type="NCBI Taxonomy" id="46433"/>
    <lineage>
        <taxon>Eukaryota</taxon>
        <taxon>Sar</taxon>
        <taxon>Rhizaria</taxon>
        <taxon>Retaria</taxon>
        <taxon>Foraminifera</taxon>
        <taxon>Monothalamids</taxon>
        <taxon>Reticulomyxidae</taxon>
        <taxon>Reticulomyxa</taxon>
    </lineage>
</organism>
<evidence type="ECO:0000313" key="2">
    <source>
        <dbReference type="EMBL" id="ETO25928.1"/>
    </source>
</evidence>
<keyword evidence="1" id="KW-0472">Membrane</keyword>
<accession>X6NJ58</accession>
<evidence type="ECO:0000256" key="1">
    <source>
        <dbReference type="SAM" id="Phobius"/>
    </source>
</evidence>